<evidence type="ECO:0000313" key="3">
    <source>
        <dbReference type="EMBL" id="RUL88728.1"/>
    </source>
</evidence>
<keyword evidence="4" id="KW-1185">Reference proteome</keyword>
<protein>
    <submittedName>
        <fullName evidence="3">Uncharacterized protein</fullName>
    </submittedName>
</protein>
<comment type="caution">
    <text evidence="3">The sequence shown here is derived from an EMBL/GenBank/DDBJ whole genome shotgun (WGS) entry which is preliminary data.</text>
</comment>
<sequence>MTESPCCPGCRSLLTIEPRHRGNTFRCKRCGQAFYVPGHDRIACEHCRAEIRIRPEYLGKTVSCRKCRGRFVAPASGTFRIRAVDDPSAPEVSAAPAPGEPGRPEEPGGVEAEALAARLAAERDDAIAEAEHLRADRDSALAEVERLRAEGEQVRSLLAEVESERSGRESRVRDLEAEVEALRGRLGDLDARSGVGAGDASRFEAMARELRATHGRWGADRRQARESAAALSAEFSRARVAWRRHFEGLRAEARALVDRLRGELARVVTERDSVLAERDQLRRALTEAGQERERLIARLSSLEAGTGPARPPAGPRAAAPSFRSASDRAHSAGSPAVAPPGDPVDWVDLALDAWEVDLAEELGRSSPSPPASSRSSPPR</sequence>
<feature type="region of interest" description="Disordered" evidence="2">
    <location>
        <begin position="82"/>
        <end position="109"/>
    </location>
</feature>
<accession>A0A432MNS4</accession>
<feature type="region of interest" description="Disordered" evidence="2">
    <location>
        <begin position="360"/>
        <end position="379"/>
    </location>
</feature>
<dbReference type="OrthoDB" id="292864at2"/>
<evidence type="ECO:0000313" key="4">
    <source>
        <dbReference type="Proteomes" id="UP000280296"/>
    </source>
</evidence>
<dbReference type="RefSeq" id="WP_126724435.1">
    <property type="nucleotide sequence ID" value="NZ_RYZH01000008.1"/>
</dbReference>
<reference evidence="3 4" key="2">
    <citation type="submission" date="2019-01" db="EMBL/GenBank/DDBJ databases">
        <title>Tautonia sociabilis, a novel thermotolerant planctomycete of Isosphaeraceae family, isolated from a 4000 m deep subterranean habitat.</title>
        <authorList>
            <person name="Kovaleva O.L."/>
            <person name="Elcheninov A.G."/>
            <person name="Van Heerden E."/>
            <person name="Toshchakov S.V."/>
            <person name="Novikov A."/>
            <person name="Bonch-Osmolovskaya E.A."/>
            <person name="Kublanov I.V."/>
        </authorList>
    </citation>
    <scope>NUCLEOTIDE SEQUENCE [LARGE SCALE GENOMIC DNA]</scope>
    <source>
        <strain evidence="3 4">GM2012</strain>
    </source>
</reference>
<reference evidence="3 4" key="1">
    <citation type="submission" date="2018-12" db="EMBL/GenBank/DDBJ databases">
        <authorList>
            <person name="Toschakov S.V."/>
        </authorList>
    </citation>
    <scope>NUCLEOTIDE SEQUENCE [LARGE SCALE GENOMIC DNA]</scope>
    <source>
        <strain evidence="3 4">GM2012</strain>
    </source>
</reference>
<keyword evidence="1" id="KW-0175">Coiled coil</keyword>
<organism evidence="3 4">
    <name type="scientific">Tautonia sociabilis</name>
    <dbReference type="NCBI Taxonomy" id="2080755"/>
    <lineage>
        <taxon>Bacteria</taxon>
        <taxon>Pseudomonadati</taxon>
        <taxon>Planctomycetota</taxon>
        <taxon>Planctomycetia</taxon>
        <taxon>Isosphaerales</taxon>
        <taxon>Isosphaeraceae</taxon>
        <taxon>Tautonia</taxon>
    </lineage>
</organism>
<feature type="compositionally biased region" description="Low complexity" evidence="2">
    <location>
        <begin position="315"/>
        <end position="324"/>
    </location>
</feature>
<name>A0A432MNS4_9BACT</name>
<feature type="coiled-coil region" evidence="1">
    <location>
        <begin position="271"/>
        <end position="298"/>
    </location>
</feature>
<feature type="region of interest" description="Disordered" evidence="2">
    <location>
        <begin position="299"/>
        <end position="344"/>
    </location>
</feature>
<feature type="coiled-coil region" evidence="1">
    <location>
        <begin position="116"/>
        <end position="192"/>
    </location>
</feature>
<evidence type="ECO:0000256" key="1">
    <source>
        <dbReference type="SAM" id="Coils"/>
    </source>
</evidence>
<dbReference type="Gene3D" id="1.10.287.1490">
    <property type="match status" value="1"/>
</dbReference>
<dbReference type="Proteomes" id="UP000280296">
    <property type="component" value="Unassembled WGS sequence"/>
</dbReference>
<feature type="compositionally biased region" description="Low complexity" evidence="2">
    <location>
        <begin position="87"/>
        <end position="97"/>
    </location>
</feature>
<evidence type="ECO:0000256" key="2">
    <source>
        <dbReference type="SAM" id="MobiDB-lite"/>
    </source>
</evidence>
<gene>
    <name evidence="3" type="ORF">TsocGM_06225</name>
</gene>
<dbReference type="EMBL" id="RYZH01000008">
    <property type="protein sequence ID" value="RUL88728.1"/>
    <property type="molecule type" value="Genomic_DNA"/>
</dbReference>
<dbReference type="AlphaFoldDB" id="A0A432MNS4"/>
<proteinExistence type="predicted"/>